<evidence type="ECO:0008006" key="2">
    <source>
        <dbReference type="Google" id="ProtNLM"/>
    </source>
</evidence>
<dbReference type="SUPFAM" id="SSF53383">
    <property type="entry name" value="PLP-dependent transferases"/>
    <property type="match status" value="1"/>
</dbReference>
<dbReference type="InterPro" id="IPR015424">
    <property type="entry name" value="PyrdxlP-dep_Trfase"/>
</dbReference>
<dbReference type="Pfam" id="PF01041">
    <property type="entry name" value="DegT_DnrJ_EryC1"/>
    <property type="match status" value="1"/>
</dbReference>
<evidence type="ECO:0000313" key="1">
    <source>
        <dbReference type="EMBL" id="SVB33025.1"/>
    </source>
</evidence>
<dbReference type="Gene3D" id="3.40.640.10">
    <property type="entry name" value="Type I PLP-dependent aspartate aminotransferase-like (Major domain)"/>
    <property type="match status" value="1"/>
</dbReference>
<gene>
    <name evidence="1" type="ORF">METZ01_LOCUS185879</name>
</gene>
<dbReference type="InterPro" id="IPR000653">
    <property type="entry name" value="DegT/StrS_aminotransferase"/>
</dbReference>
<dbReference type="GO" id="GO:0030170">
    <property type="term" value="F:pyridoxal phosphate binding"/>
    <property type="evidence" value="ECO:0007669"/>
    <property type="project" value="TreeGrafter"/>
</dbReference>
<dbReference type="PIRSF" id="PIRSF000390">
    <property type="entry name" value="PLP_StrS"/>
    <property type="match status" value="1"/>
</dbReference>
<accession>A0A382D3Y4</accession>
<dbReference type="GO" id="GO:0000271">
    <property type="term" value="P:polysaccharide biosynthetic process"/>
    <property type="evidence" value="ECO:0007669"/>
    <property type="project" value="TreeGrafter"/>
</dbReference>
<protein>
    <recommendedName>
        <fullName evidence="2">NarL family transcriptional regulator</fullName>
    </recommendedName>
</protein>
<name>A0A382D3Y4_9ZZZZ</name>
<dbReference type="CDD" id="cd00616">
    <property type="entry name" value="AHBA_syn"/>
    <property type="match status" value="1"/>
</dbReference>
<dbReference type="InterPro" id="IPR015421">
    <property type="entry name" value="PyrdxlP-dep_Trfase_major"/>
</dbReference>
<dbReference type="PANTHER" id="PTHR30244">
    <property type="entry name" value="TRANSAMINASE"/>
    <property type="match status" value="1"/>
</dbReference>
<reference evidence="1" key="1">
    <citation type="submission" date="2018-05" db="EMBL/GenBank/DDBJ databases">
        <authorList>
            <person name="Lanie J.A."/>
            <person name="Ng W.-L."/>
            <person name="Kazmierczak K.M."/>
            <person name="Andrzejewski T.M."/>
            <person name="Davidsen T.M."/>
            <person name="Wayne K.J."/>
            <person name="Tettelin H."/>
            <person name="Glass J.I."/>
            <person name="Rusch D."/>
            <person name="Podicherti R."/>
            <person name="Tsui H.-C.T."/>
            <person name="Winkler M.E."/>
        </authorList>
    </citation>
    <scope>NUCLEOTIDE SEQUENCE</scope>
</reference>
<dbReference type="AlphaFoldDB" id="A0A382D3Y4"/>
<dbReference type="EMBL" id="UINC01037479">
    <property type="protein sequence ID" value="SVB33025.1"/>
    <property type="molecule type" value="Genomic_DNA"/>
</dbReference>
<organism evidence="1">
    <name type="scientific">marine metagenome</name>
    <dbReference type="NCBI Taxonomy" id="408172"/>
    <lineage>
        <taxon>unclassified sequences</taxon>
        <taxon>metagenomes</taxon>
        <taxon>ecological metagenomes</taxon>
    </lineage>
</organism>
<dbReference type="PANTHER" id="PTHR30244:SF34">
    <property type="entry name" value="DTDP-4-AMINO-4,6-DIDEOXYGALACTOSE TRANSAMINASE"/>
    <property type="match status" value="1"/>
</dbReference>
<dbReference type="Gene3D" id="3.90.1150.10">
    <property type="entry name" value="Aspartate Aminotransferase, domain 1"/>
    <property type="match status" value="1"/>
</dbReference>
<sequence>MKNEYIRVPYGSTVHGPDEIEAVVKVLNTSTQMGSKTKEFESEVSRLFNKEFGLMVNSGSSALYLAIESIGLEKDSEVITPVLTFATTVGSLVKNSLIPVFVDVSPNTYCINTDLVQEKISEKTKAILAPNLIGNICEWHKLREIADKNNLILIEDSADTLGATLNGTSTGSFCDLSITSFYGSHIINGAGNGGMLCTSNKSVYEKAKLLRSWGRSSSLFSNSESIEDRFKVNLEGIDYDAKFVFEEIGYQLESSEISAAFALIQLKNLSNNIKRRQEIFEKHTKFLSYYSQWISLPQQTASSHTGWLAYPIVISEKAPFTRRELQIFLENRNIQTRVVFTGNILRQPGFKSINCVGKADEFEVADEVMKGGMLMACHHGLTEEHLQHIHDSMRVFFSDYQ</sequence>
<dbReference type="InterPro" id="IPR015422">
    <property type="entry name" value="PyrdxlP-dep_Trfase_small"/>
</dbReference>
<dbReference type="GO" id="GO:0008483">
    <property type="term" value="F:transaminase activity"/>
    <property type="evidence" value="ECO:0007669"/>
    <property type="project" value="TreeGrafter"/>
</dbReference>
<proteinExistence type="predicted"/>